<name>A0ABQ2P7A7_9NEIS</name>
<evidence type="ECO:0000313" key="3">
    <source>
        <dbReference type="Proteomes" id="UP000637267"/>
    </source>
</evidence>
<dbReference type="Pfam" id="PF18922">
    <property type="entry name" value="DUF5672"/>
    <property type="match status" value="1"/>
</dbReference>
<gene>
    <name evidence="2" type="ORF">GCM10010970_13790</name>
</gene>
<organism evidence="2 3">
    <name type="scientific">Silvimonas iriomotensis</name>
    <dbReference type="NCBI Taxonomy" id="449662"/>
    <lineage>
        <taxon>Bacteria</taxon>
        <taxon>Pseudomonadati</taxon>
        <taxon>Pseudomonadota</taxon>
        <taxon>Betaproteobacteria</taxon>
        <taxon>Neisseriales</taxon>
        <taxon>Chitinibacteraceae</taxon>
        <taxon>Silvimonas</taxon>
    </lineage>
</organism>
<evidence type="ECO:0000313" key="2">
    <source>
        <dbReference type="EMBL" id="GGP20149.1"/>
    </source>
</evidence>
<accession>A0ABQ2P7A7</accession>
<dbReference type="EMBL" id="BMLX01000002">
    <property type="protein sequence ID" value="GGP20149.1"/>
    <property type="molecule type" value="Genomic_DNA"/>
</dbReference>
<sequence>MLCSPKPPPNLPAYIEHRVIAKLGYTEYSLFILFALWHVIETDFALIIQDDGWVLDAANWRDEFFNYDYIGAPTCHGRVDTATGTQWLASFEWWDHLNKPGSSVYPILNGGFSLRSKRMLRVFIDHPQLEIKIPRPNSLAFNPLRMRWRSYAPNEDAQLSAILRPQLEKLGIKYAPIDLCCHFSAEDTGPYYNEMDFQNLFGHHASWRRLISIDPPTVQYRLTRNIVQQARRERDIVRMFEDRGYIVQFPE</sequence>
<reference evidence="3" key="1">
    <citation type="journal article" date="2019" name="Int. J. Syst. Evol. Microbiol.">
        <title>The Global Catalogue of Microorganisms (GCM) 10K type strain sequencing project: providing services to taxonomists for standard genome sequencing and annotation.</title>
        <authorList>
            <consortium name="The Broad Institute Genomics Platform"/>
            <consortium name="The Broad Institute Genome Sequencing Center for Infectious Disease"/>
            <person name="Wu L."/>
            <person name="Ma J."/>
        </authorList>
    </citation>
    <scope>NUCLEOTIDE SEQUENCE [LARGE SCALE GENOMIC DNA]</scope>
    <source>
        <strain evidence="3">CGMCC 1.8859</strain>
    </source>
</reference>
<protein>
    <recommendedName>
        <fullName evidence="1">DUF5672 domain-containing protein</fullName>
    </recommendedName>
</protein>
<dbReference type="Proteomes" id="UP000637267">
    <property type="component" value="Unassembled WGS sequence"/>
</dbReference>
<dbReference type="InterPro" id="IPR043729">
    <property type="entry name" value="DUF5672"/>
</dbReference>
<comment type="caution">
    <text evidence="2">The sequence shown here is derived from an EMBL/GenBank/DDBJ whole genome shotgun (WGS) entry which is preliminary data.</text>
</comment>
<keyword evidence="3" id="KW-1185">Reference proteome</keyword>
<proteinExistence type="predicted"/>
<evidence type="ECO:0000259" key="1">
    <source>
        <dbReference type="Pfam" id="PF18922"/>
    </source>
</evidence>
<feature type="domain" description="DUF5672" evidence="1">
    <location>
        <begin position="35"/>
        <end position="204"/>
    </location>
</feature>